<dbReference type="SUPFAM" id="SSF54523">
    <property type="entry name" value="Pili subunits"/>
    <property type="match status" value="1"/>
</dbReference>
<protein>
    <recommendedName>
        <fullName evidence="4">DUF1559 domain-containing protein</fullName>
    </recommendedName>
</protein>
<evidence type="ECO:0000313" key="6">
    <source>
        <dbReference type="Proteomes" id="UP001416858"/>
    </source>
</evidence>
<dbReference type="Proteomes" id="UP001416858">
    <property type="component" value="Unassembled WGS sequence"/>
</dbReference>
<gene>
    <name evidence="5" type="ORF">Rcae01_01494</name>
</gene>
<dbReference type="RefSeq" id="WP_345683012.1">
    <property type="nucleotide sequence ID" value="NZ_BAABRO010000002.1"/>
</dbReference>
<feature type="compositionally biased region" description="Basic and acidic residues" evidence="2">
    <location>
        <begin position="300"/>
        <end position="312"/>
    </location>
</feature>
<dbReference type="Gene3D" id="3.30.700.10">
    <property type="entry name" value="Glycoprotein, Type 4 Pilin"/>
    <property type="match status" value="1"/>
</dbReference>
<dbReference type="InterPro" id="IPR000983">
    <property type="entry name" value="Bac_GSPG_pilin"/>
</dbReference>
<dbReference type="NCBIfam" id="TIGR02532">
    <property type="entry name" value="IV_pilin_GFxxxE"/>
    <property type="match status" value="1"/>
</dbReference>
<dbReference type="Pfam" id="PF07596">
    <property type="entry name" value="SBP_bac_10"/>
    <property type="match status" value="1"/>
</dbReference>
<evidence type="ECO:0000256" key="1">
    <source>
        <dbReference type="ARBA" id="ARBA00022481"/>
    </source>
</evidence>
<evidence type="ECO:0000259" key="4">
    <source>
        <dbReference type="Pfam" id="PF07596"/>
    </source>
</evidence>
<dbReference type="PANTHER" id="PTHR30093">
    <property type="entry name" value="GENERAL SECRETION PATHWAY PROTEIN G"/>
    <property type="match status" value="1"/>
</dbReference>
<accession>A0ABP9VLH0</accession>
<dbReference type="PRINTS" id="PR00813">
    <property type="entry name" value="BCTERIALGSPG"/>
</dbReference>
<comment type="caution">
    <text evidence="5">The sequence shown here is derived from an EMBL/GenBank/DDBJ whole genome shotgun (WGS) entry which is preliminary data.</text>
</comment>
<keyword evidence="3" id="KW-0472">Membrane</keyword>
<dbReference type="EMBL" id="BAABRO010000002">
    <property type="protein sequence ID" value="GAA5506044.1"/>
    <property type="molecule type" value="Genomic_DNA"/>
</dbReference>
<sequence>MTQSRSGTRQEFRSVSLYAPEPSDFARVAISQRRRRRGFTLVELLVVIAIIGVLVGLALPAMQNMRELARRTACQQNLTQLSLALSSYSLRNVHYPMGTVNPTGPIQNEAVGYHHNWISGLLPMMDAQSVYEAIDRSKSVYAPANADVRSLSIPTLQCPSQTGMRENTTCYAGIHASSETPIDEDNDGVMFLNIPVTDSDITDGLAYTAFVGEKLSRFEEDLGWISGTRSSLRNTGHAINAELTRIRGPQGPEQEVSETYVGGIASDHPNGANVLLGNGSYRFCNPSMDATIRRQLGSRSDGEIPTEWKSDEPYAEPRSASETQSATESTTNNAVESSDNEPSETSNEDSE</sequence>
<keyword evidence="3" id="KW-1133">Transmembrane helix</keyword>
<dbReference type="InterPro" id="IPR012902">
    <property type="entry name" value="N_methyl_site"/>
</dbReference>
<proteinExistence type="predicted"/>
<dbReference type="InterPro" id="IPR045584">
    <property type="entry name" value="Pilin-like"/>
</dbReference>
<feature type="region of interest" description="Disordered" evidence="2">
    <location>
        <begin position="296"/>
        <end position="351"/>
    </location>
</feature>
<keyword evidence="1" id="KW-0488">Methylation</keyword>
<keyword evidence="3" id="KW-0812">Transmembrane</keyword>
<feature type="compositionally biased region" description="Acidic residues" evidence="2">
    <location>
        <begin position="338"/>
        <end position="351"/>
    </location>
</feature>
<name>A0ABP9VLH0_9BACT</name>
<dbReference type="Pfam" id="PF07963">
    <property type="entry name" value="N_methyl"/>
    <property type="match status" value="1"/>
</dbReference>
<reference evidence="5 6" key="1">
    <citation type="submission" date="2024-02" db="EMBL/GenBank/DDBJ databases">
        <title>Rhodopirellula caenicola NBRC 110016.</title>
        <authorList>
            <person name="Ichikawa N."/>
            <person name="Katano-Makiyama Y."/>
            <person name="Hidaka K."/>
        </authorList>
    </citation>
    <scope>NUCLEOTIDE SEQUENCE [LARGE SCALE GENOMIC DNA]</scope>
    <source>
        <strain evidence="5 6">NBRC 110016</strain>
    </source>
</reference>
<dbReference type="PANTHER" id="PTHR30093:SF2">
    <property type="entry name" value="TYPE II SECRETION SYSTEM PROTEIN H"/>
    <property type="match status" value="1"/>
</dbReference>
<keyword evidence="6" id="KW-1185">Reference proteome</keyword>
<organism evidence="5 6">
    <name type="scientific">Novipirellula caenicola</name>
    <dbReference type="NCBI Taxonomy" id="1536901"/>
    <lineage>
        <taxon>Bacteria</taxon>
        <taxon>Pseudomonadati</taxon>
        <taxon>Planctomycetota</taxon>
        <taxon>Planctomycetia</taxon>
        <taxon>Pirellulales</taxon>
        <taxon>Pirellulaceae</taxon>
        <taxon>Novipirellula</taxon>
    </lineage>
</organism>
<dbReference type="InterPro" id="IPR011453">
    <property type="entry name" value="DUF1559"/>
</dbReference>
<evidence type="ECO:0000313" key="5">
    <source>
        <dbReference type="EMBL" id="GAA5506044.1"/>
    </source>
</evidence>
<feature type="domain" description="DUF1559" evidence="4">
    <location>
        <begin position="63"/>
        <end position="290"/>
    </location>
</feature>
<evidence type="ECO:0000256" key="2">
    <source>
        <dbReference type="SAM" id="MobiDB-lite"/>
    </source>
</evidence>
<feature type="compositionally biased region" description="Low complexity" evidence="2">
    <location>
        <begin position="320"/>
        <end position="331"/>
    </location>
</feature>
<feature type="transmembrane region" description="Helical" evidence="3">
    <location>
        <begin position="41"/>
        <end position="62"/>
    </location>
</feature>
<evidence type="ECO:0000256" key="3">
    <source>
        <dbReference type="SAM" id="Phobius"/>
    </source>
</evidence>
<dbReference type="PROSITE" id="PS00409">
    <property type="entry name" value="PROKAR_NTER_METHYL"/>
    <property type="match status" value="1"/>
</dbReference>